<feature type="transmembrane region" description="Helical" evidence="11">
    <location>
        <begin position="449"/>
        <end position="471"/>
    </location>
</feature>
<evidence type="ECO:0000256" key="9">
    <source>
        <dbReference type="ARBA" id="ARBA00023224"/>
    </source>
</evidence>
<evidence type="ECO:0000256" key="8">
    <source>
        <dbReference type="ARBA" id="ARBA00023180"/>
    </source>
</evidence>
<dbReference type="Gene3D" id="1.20.1070.10">
    <property type="entry name" value="Rhodopsin 7-helix transmembrane proteins"/>
    <property type="match status" value="4"/>
</dbReference>
<comment type="subcellular location">
    <subcellularLocation>
        <location evidence="1">Cell membrane</location>
        <topology evidence="1">Multi-pass membrane protein</topology>
    </subcellularLocation>
</comment>
<comment type="caution">
    <text evidence="13">The sequence shown here is derived from an EMBL/GenBank/DDBJ whole genome shotgun (WGS) entry which is preliminary data.</text>
</comment>
<dbReference type="GO" id="GO:0004930">
    <property type="term" value="F:G protein-coupled receptor activity"/>
    <property type="evidence" value="ECO:0007669"/>
    <property type="project" value="UniProtKB-KW"/>
</dbReference>
<dbReference type="SUPFAM" id="SSF81321">
    <property type="entry name" value="Family A G protein-coupled receptor-like"/>
    <property type="match status" value="4"/>
</dbReference>
<dbReference type="OrthoDB" id="10071887at2759"/>
<dbReference type="PROSITE" id="PS00237">
    <property type="entry name" value="G_PROTEIN_RECEP_F1_1"/>
    <property type="match status" value="1"/>
</dbReference>
<dbReference type="InterPro" id="IPR000276">
    <property type="entry name" value="GPCR_Rhodpsn"/>
</dbReference>
<keyword evidence="7 10" id="KW-0675">Receptor</keyword>
<feature type="transmembrane region" description="Helical" evidence="11">
    <location>
        <begin position="147"/>
        <end position="172"/>
    </location>
</feature>
<feature type="transmembrane region" description="Helical" evidence="11">
    <location>
        <begin position="417"/>
        <end position="443"/>
    </location>
</feature>
<feature type="transmembrane region" description="Helical" evidence="11">
    <location>
        <begin position="339"/>
        <end position="359"/>
    </location>
</feature>
<feature type="domain" description="G-protein coupled receptors family 1 profile" evidence="12">
    <location>
        <begin position="44"/>
        <end position="85"/>
    </location>
</feature>
<dbReference type="GO" id="GO:0005886">
    <property type="term" value="C:plasma membrane"/>
    <property type="evidence" value="ECO:0007669"/>
    <property type="project" value="UniProtKB-SubCell"/>
</dbReference>
<dbReference type="AlphaFoldDB" id="A0A3M6U0K8"/>
<feature type="domain" description="G-protein coupled receptors family 1 profile" evidence="12">
    <location>
        <begin position="629"/>
        <end position="751"/>
    </location>
</feature>
<keyword evidence="6 11" id="KW-0472">Membrane</keyword>
<evidence type="ECO:0000313" key="14">
    <source>
        <dbReference type="Proteomes" id="UP000275408"/>
    </source>
</evidence>
<evidence type="ECO:0000259" key="12">
    <source>
        <dbReference type="PROSITE" id="PS50262"/>
    </source>
</evidence>
<dbReference type="PROSITE" id="PS50262">
    <property type="entry name" value="G_PROTEIN_RECEP_F1_2"/>
    <property type="match status" value="3"/>
</dbReference>
<feature type="transmembrane region" description="Helical" evidence="11">
    <location>
        <begin position="272"/>
        <end position="293"/>
    </location>
</feature>
<protein>
    <recommendedName>
        <fullName evidence="12">G-protein coupled receptors family 1 profile domain-containing protein</fullName>
    </recommendedName>
</protein>
<keyword evidence="8" id="KW-0325">Glycoprotein</keyword>
<feature type="transmembrane region" description="Helical" evidence="11">
    <location>
        <begin position="554"/>
        <end position="575"/>
    </location>
</feature>
<name>A0A3M6U0K8_POCDA</name>
<keyword evidence="5 10" id="KW-0297">G-protein coupled receptor</keyword>
<dbReference type="PRINTS" id="PR00237">
    <property type="entry name" value="GPCRRHODOPSN"/>
</dbReference>
<evidence type="ECO:0000256" key="7">
    <source>
        <dbReference type="ARBA" id="ARBA00023170"/>
    </source>
</evidence>
<feature type="transmembrane region" description="Helical" evidence="11">
    <location>
        <begin position="239"/>
        <end position="260"/>
    </location>
</feature>
<evidence type="ECO:0000256" key="5">
    <source>
        <dbReference type="ARBA" id="ARBA00023040"/>
    </source>
</evidence>
<evidence type="ECO:0000256" key="3">
    <source>
        <dbReference type="ARBA" id="ARBA00022692"/>
    </source>
</evidence>
<feature type="transmembrane region" description="Helical" evidence="11">
    <location>
        <begin position="184"/>
        <end position="207"/>
    </location>
</feature>
<dbReference type="PANTHER" id="PTHR24246">
    <property type="entry name" value="OLFACTORY RECEPTOR AND ADENOSINE RECEPTOR"/>
    <property type="match status" value="1"/>
</dbReference>
<dbReference type="PANTHER" id="PTHR24246:SF27">
    <property type="entry name" value="ADENOSINE RECEPTOR, ISOFORM A"/>
    <property type="match status" value="1"/>
</dbReference>
<keyword evidence="3 10" id="KW-0812">Transmembrane</keyword>
<reference evidence="13 14" key="1">
    <citation type="journal article" date="2018" name="Sci. Rep.">
        <title>Comparative analysis of the Pocillopora damicornis genome highlights role of immune system in coral evolution.</title>
        <authorList>
            <person name="Cunning R."/>
            <person name="Bay R.A."/>
            <person name="Gillette P."/>
            <person name="Baker A.C."/>
            <person name="Traylor-Knowles N."/>
        </authorList>
    </citation>
    <scope>NUCLEOTIDE SEQUENCE [LARGE SCALE GENOMIC DNA]</scope>
    <source>
        <strain evidence="13">RSMAS</strain>
        <tissue evidence="13">Whole animal</tissue>
    </source>
</reference>
<feature type="transmembrane region" description="Helical" evidence="11">
    <location>
        <begin position="652"/>
        <end position="674"/>
    </location>
</feature>
<keyword evidence="4 11" id="KW-1133">Transmembrane helix</keyword>
<keyword evidence="2" id="KW-1003">Cell membrane</keyword>
<keyword evidence="9 10" id="KW-0807">Transducer</keyword>
<dbReference type="Pfam" id="PF00001">
    <property type="entry name" value="7tm_1"/>
    <property type="match status" value="2"/>
</dbReference>
<evidence type="ECO:0000256" key="2">
    <source>
        <dbReference type="ARBA" id="ARBA00022475"/>
    </source>
</evidence>
<dbReference type="InterPro" id="IPR017452">
    <property type="entry name" value="GPCR_Rhodpsn_7TM"/>
</dbReference>
<evidence type="ECO:0000313" key="13">
    <source>
        <dbReference type="EMBL" id="RMX47131.1"/>
    </source>
</evidence>
<evidence type="ECO:0000256" key="6">
    <source>
        <dbReference type="ARBA" id="ARBA00023136"/>
    </source>
</evidence>
<feature type="transmembrane region" description="Helical" evidence="11">
    <location>
        <begin position="64"/>
        <end position="87"/>
    </location>
</feature>
<proteinExistence type="inferred from homology"/>
<gene>
    <name evidence="13" type="ORF">pdam_00018675</name>
</gene>
<dbReference type="Proteomes" id="UP000275408">
    <property type="component" value="Unassembled WGS sequence"/>
</dbReference>
<accession>A0A3M6U0K8</accession>
<feature type="domain" description="G-protein coupled receptors family 1 profile" evidence="12">
    <location>
        <begin position="164"/>
        <end position="469"/>
    </location>
</feature>
<evidence type="ECO:0000256" key="10">
    <source>
        <dbReference type="RuleBase" id="RU000688"/>
    </source>
</evidence>
<evidence type="ECO:0000256" key="11">
    <source>
        <dbReference type="SAM" id="Phobius"/>
    </source>
</evidence>
<feature type="transmembrane region" description="Helical" evidence="11">
    <location>
        <begin position="299"/>
        <end position="318"/>
    </location>
</feature>
<evidence type="ECO:0000256" key="4">
    <source>
        <dbReference type="ARBA" id="ARBA00022989"/>
    </source>
</evidence>
<feature type="transmembrane region" description="Helical" evidence="11">
    <location>
        <begin position="27"/>
        <end position="52"/>
    </location>
</feature>
<sequence>MIDSSAGNKTLENASSFTRSLPSKSEGIALCSALILSSVLITAGNLLALVLFAITKPLRRKSLFLVMNMAFADLMLGAFTLPFYIFFVGRYYQLWTAKYDFDNRAYQIFYTSFDNMLLFGSIDSSAVNKTMENASAFTRSFPSKEKGIALCSALILSSVLIIAGNLLTLVLFAVTKPLRRKSLFLVMNIAFADLMLGAFTLPFYLFLVGDAFQLWTAKYDFEHIAYKIFYTSFDDTFLLGSYISAAFISCERFYAVFWPFKHRSLSTRTYRIAIFLLWSSAVLLSTLMTLLNVSSSFESVLYVFIPVVLGLTIIFITIDSSAGNKTSENVSASTRIFPFKAEGIALCSTFILSSVPIIARNLLTLVLFAATKPLRRKSSFLVLNMHMAFADLINFQRESDASQHRNGASRNRRLSKTLLLVSILALVCWLPLIIMDVLIFLTTTSIPNSFYYMVNILNYSNSFVNPIVYVIRIPEFQQALRSCSTKRRPAIKIAKFKGRNRTAAHRTPEMELRILRNDPSHLQVEFKMNDTSEVNGSLKNESQFARSFPSKADGIVLCSAYLFSSALIITGNLFAPLPKHFFEEKTFIPSYEHGYPFTLTLLEMPSVSFGQENTAFISWHSGASMPFLCSAHIYLELLYLVRNFMLYISPSLYVFIPVVLGLTITICICNTAIWRNFQNESVVSQHRNGASRNRRLTKTVLLVSILALLSWLPISILNVLIHITKISIPWKFYYVMNILNYSNSFVNPIVYVLRIPEFQQALRSCCTKRRPAIKMVKTERQNRKGTPRTPEIELRMLRNDPNRLQVDVEQEYMETKF</sequence>
<dbReference type="EMBL" id="RCHS01002483">
    <property type="protein sequence ID" value="RMX47131.1"/>
    <property type="molecule type" value="Genomic_DNA"/>
</dbReference>
<organism evidence="13 14">
    <name type="scientific">Pocillopora damicornis</name>
    <name type="common">Cauliflower coral</name>
    <name type="synonym">Millepora damicornis</name>
    <dbReference type="NCBI Taxonomy" id="46731"/>
    <lineage>
        <taxon>Eukaryota</taxon>
        <taxon>Metazoa</taxon>
        <taxon>Cnidaria</taxon>
        <taxon>Anthozoa</taxon>
        <taxon>Hexacorallia</taxon>
        <taxon>Scleractinia</taxon>
        <taxon>Astrocoeniina</taxon>
        <taxon>Pocilloporidae</taxon>
        <taxon>Pocillopora</taxon>
    </lineage>
</organism>
<keyword evidence="14" id="KW-1185">Reference proteome</keyword>
<evidence type="ECO:0000256" key="1">
    <source>
        <dbReference type="ARBA" id="ARBA00004651"/>
    </source>
</evidence>
<dbReference type="CDD" id="cd00637">
    <property type="entry name" value="7tm_classA_rhodopsin-like"/>
    <property type="match status" value="1"/>
</dbReference>
<feature type="transmembrane region" description="Helical" evidence="11">
    <location>
        <begin position="700"/>
        <end position="721"/>
    </location>
</feature>
<comment type="similarity">
    <text evidence="10">Belongs to the G-protein coupled receptor 1 family.</text>
</comment>
<dbReference type="SMART" id="SM01381">
    <property type="entry name" value="7TM_GPCR_Srsx"/>
    <property type="match status" value="1"/>
</dbReference>